<gene>
    <name evidence="1" type="ORF">J8F10_14375</name>
</gene>
<protein>
    <submittedName>
        <fullName evidence="1">Uncharacterized protein</fullName>
    </submittedName>
</protein>
<dbReference type="Proteomes" id="UP000676565">
    <property type="component" value="Unassembled WGS sequence"/>
</dbReference>
<evidence type="ECO:0000313" key="1">
    <source>
        <dbReference type="EMBL" id="MBP3956463.1"/>
    </source>
</evidence>
<dbReference type="EMBL" id="JAGKQQ010000001">
    <property type="protein sequence ID" value="MBP3956463.1"/>
    <property type="molecule type" value="Genomic_DNA"/>
</dbReference>
<evidence type="ECO:0000313" key="2">
    <source>
        <dbReference type="Proteomes" id="UP000676565"/>
    </source>
</evidence>
<name>A0ABS5BRW3_9BACT</name>
<comment type="caution">
    <text evidence="1">The sequence shown here is derived from an EMBL/GenBank/DDBJ whole genome shotgun (WGS) entry which is preliminary data.</text>
</comment>
<dbReference type="Pfam" id="PF25209">
    <property type="entry name" value="Phage_capsid_4"/>
    <property type="match status" value="1"/>
</dbReference>
<accession>A0ABS5BRW3</accession>
<keyword evidence="2" id="KW-1185">Reference proteome</keyword>
<dbReference type="RefSeq" id="WP_210654601.1">
    <property type="nucleotide sequence ID" value="NZ_JAGKQQ010000001.1"/>
</dbReference>
<sequence>MAFLADKLKKILEQNMNEGRGLAGYRGQLREMFGISEDDDGLPLVNRGERLIDPRHLDAREIAVTFLGRNAGPSDVRRAFALREQYGSFQEAEGAVVLPSHFAKISAFTDTVAGLVDALTMEAYTAPEFIGDSLMEVKQERVNGGKMIGVMNDGGVSDNLNDAEPYPTVGLKETYVEVPDNQRFGNVIQLNEKVFIYDRTDMIESACKSAGTAVAYKKEQRQADCVLGITNTYSRDGNAANTYLTTNGEIPNNYTNSSTNQLTNYASIDSAFQILEGNTDPGTGFEITVAAPQLLVMPQRQMNLESVLYPEFIRRATDTGNTLTQTPRSLVRPIAPIVVSRIWYNRLIAASVNTTNAPERWHMGDFKRAFRYRQIIPFQVNSAPLSSEDARRDIVGIWVAREHGVPFVKEPRFVYRGTKE</sequence>
<reference evidence="1 2" key="1">
    <citation type="submission" date="2021-04" db="EMBL/GenBank/DDBJ databases">
        <authorList>
            <person name="Ivanova A."/>
        </authorList>
    </citation>
    <scope>NUCLEOTIDE SEQUENCE [LARGE SCALE GENOMIC DNA]</scope>
    <source>
        <strain evidence="1 2">G18</strain>
    </source>
</reference>
<organism evidence="1 2">
    <name type="scientific">Gemmata palustris</name>
    <dbReference type="NCBI Taxonomy" id="2822762"/>
    <lineage>
        <taxon>Bacteria</taxon>
        <taxon>Pseudomonadati</taxon>
        <taxon>Planctomycetota</taxon>
        <taxon>Planctomycetia</taxon>
        <taxon>Gemmatales</taxon>
        <taxon>Gemmataceae</taxon>
        <taxon>Gemmata</taxon>
    </lineage>
</organism>
<proteinExistence type="predicted"/>